<accession>A0A1I7ZGQ5</accession>
<name>A0A1I7ZGQ5_9BILA</name>
<dbReference type="Proteomes" id="UP000095287">
    <property type="component" value="Unplaced"/>
</dbReference>
<evidence type="ECO:0000256" key="2">
    <source>
        <dbReference type="SAM" id="SignalP"/>
    </source>
</evidence>
<evidence type="ECO:0000256" key="1">
    <source>
        <dbReference type="SAM" id="Phobius"/>
    </source>
</evidence>
<dbReference type="AlphaFoldDB" id="A0A1I7ZGQ5"/>
<keyword evidence="1" id="KW-0812">Transmembrane</keyword>
<sequence>MSTNAAFLLSTLLGSVAAYPAPSLDWNDSGRPYPPPFVRAGYADHLNDPSVILQLLLLLICAFALLCLAMLNCYECIRAHNIHNHREDFDRSIAAIVARQRKNQKESKEPQGHFYSL</sequence>
<keyword evidence="1" id="KW-0472">Membrane</keyword>
<protein>
    <submittedName>
        <fullName evidence="4">Movement protein</fullName>
    </submittedName>
</protein>
<proteinExistence type="predicted"/>
<evidence type="ECO:0000313" key="3">
    <source>
        <dbReference type="Proteomes" id="UP000095287"/>
    </source>
</evidence>
<feature type="signal peptide" evidence="2">
    <location>
        <begin position="1"/>
        <end position="18"/>
    </location>
</feature>
<evidence type="ECO:0000313" key="4">
    <source>
        <dbReference type="WBParaSite" id="L893_g26230.t1"/>
    </source>
</evidence>
<keyword evidence="2" id="KW-0732">Signal</keyword>
<keyword evidence="3" id="KW-1185">Reference proteome</keyword>
<feature type="chain" id="PRO_5009313427" evidence="2">
    <location>
        <begin position="19"/>
        <end position="117"/>
    </location>
</feature>
<feature type="transmembrane region" description="Helical" evidence="1">
    <location>
        <begin position="51"/>
        <end position="71"/>
    </location>
</feature>
<keyword evidence="1" id="KW-1133">Transmembrane helix</keyword>
<organism evidence="3 4">
    <name type="scientific">Steinernema glaseri</name>
    <dbReference type="NCBI Taxonomy" id="37863"/>
    <lineage>
        <taxon>Eukaryota</taxon>
        <taxon>Metazoa</taxon>
        <taxon>Ecdysozoa</taxon>
        <taxon>Nematoda</taxon>
        <taxon>Chromadorea</taxon>
        <taxon>Rhabditida</taxon>
        <taxon>Tylenchina</taxon>
        <taxon>Panagrolaimomorpha</taxon>
        <taxon>Strongyloidoidea</taxon>
        <taxon>Steinernematidae</taxon>
        <taxon>Steinernema</taxon>
    </lineage>
</organism>
<reference evidence="4" key="1">
    <citation type="submission" date="2016-11" db="UniProtKB">
        <authorList>
            <consortium name="WormBaseParasite"/>
        </authorList>
    </citation>
    <scope>IDENTIFICATION</scope>
</reference>
<dbReference type="WBParaSite" id="L893_g26230.t1">
    <property type="protein sequence ID" value="L893_g26230.t1"/>
    <property type="gene ID" value="L893_g26230"/>
</dbReference>